<dbReference type="InParanoid" id="A0A165P4C7"/>
<dbReference type="AlphaFoldDB" id="A0A165P4C7"/>
<keyword evidence="2" id="KW-1133">Transmembrane helix</keyword>
<protein>
    <submittedName>
        <fullName evidence="4">Uncharacterized protein</fullName>
    </submittedName>
</protein>
<reference evidence="4 5" key="1">
    <citation type="journal article" date="2016" name="Mol. Biol. Evol.">
        <title>Comparative Genomics of Early-Diverging Mushroom-Forming Fungi Provides Insights into the Origins of Lignocellulose Decay Capabilities.</title>
        <authorList>
            <person name="Nagy L.G."/>
            <person name="Riley R."/>
            <person name="Tritt A."/>
            <person name="Adam C."/>
            <person name="Daum C."/>
            <person name="Floudas D."/>
            <person name="Sun H."/>
            <person name="Yadav J.S."/>
            <person name="Pangilinan J."/>
            <person name="Larsson K.H."/>
            <person name="Matsuura K."/>
            <person name="Barry K."/>
            <person name="Labutti K."/>
            <person name="Kuo R."/>
            <person name="Ohm R.A."/>
            <person name="Bhattacharya S.S."/>
            <person name="Shirouzu T."/>
            <person name="Yoshinaga Y."/>
            <person name="Martin F.M."/>
            <person name="Grigoriev I.V."/>
            <person name="Hibbett D.S."/>
        </authorList>
    </citation>
    <scope>NUCLEOTIDE SEQUENCE [LARGE SCALE GENOMIC DNA]</scope>
    <source>
        <strain evidence="4 5">HHB12029</strain>
    </source>
</reference>
<feature type="compositionally biased region" description="Acidic residues" evidence="1">
    <location>
        <begin position="287"/>
        <end position="296"/>
    </location>
</feature>
<keyword evidence="2" id="KW-0812">Transmembrane</keyword>
<evidence type="ECO:0000313" key="5">
    <source>
        <dbReference type="Proteomes" id="UP000077266"/>
    </source>
</evidence>
<proteinExistence type="predicted"/>
<gene>
    <name evidence="4" type="ORF">EXIGLDRAFT_717211</name>
</gene>
<evidence type="ECO:0000256" key="2">
    <source>
        <dbReference type="SAM" id="Phobius"/>
    </source>
</evidence>
<dbReference type="Proteomes" id="UP000077266">
    <property type="component" value="Unassembled WGS sequence"/>
</dbReference>
<dbReference type="EMBL" id="KV425892">
    <property type="protein sequence ID" value="KZW01627.1"/>
    <property type="molecule type" value="Genomic_DNA"/>
</dbReference>
<feature type="transmembrane region" description="Helical" evidence="2">
    <location>
        <begin position="223"/>
        <end position="243"/>
    </location>
</feature>
<keyword evidence="5" id="KW-1185">Reference proteome</keyword>
<feature type="transmembrane region" description="Helical" evidence="2">
    <location>
        <begin position="179"/>
        <end position="202"/>
    </location>
</feature>
<dbReference type="OrthoDB" id="3303925at2759"/>
<name>A0A165P4C7_EXIGL</name>
<feature type="signal peptide" evidence="3">
    <location>
        <begin position="1"/>
        <end position="18"/>
    </location>
</feature>
<evidence type="ECO:0000256" key="3">
    <source>
        <dbReference type="SAM" id="SignalP"/>
    </source>
</evidence>
<organism evidence="4 5">
    <name type="scientific">Exidia glandulosa HHB12029</name>
    <dbReference type="NCBI Taxonomy" id="1314781"/>
    <lineage>
        <taxon>Eukaryota</taxon>
        <taxon>Fungi</taxon>
        <taxon>Dikarya</taxon>
        <taxon>Basidiomycota</taxon>
        <taxon>Agaricomycotina</taxon>
        <taxon>Agaricomycetes</taxon>
        <taxon>Auriculariales</taxon>
        <taxon>Exidiaceae</taxon>
        <taxon>Exidia</taxon>
    </lineage>
</organism>
<feature type="chain" id="PRO_5007863833" evidence="3">
    <location>
        <begin position="19"/>
        <end position="296"/>
    </location>
</feature>
<accession>A0A165P4C7</accession>
<keyword evidence="2" id="KW-0472">Membrane</keyword>
<sequence>MLVAHFIVLHVLLLAASAAFTRQACWQRNCLTRNDAGALCFVASANGQTGRPCHDDVLVGILRAHLGSNVGLSIAYYDDQAILLGASTWPIPLPATSPLFVCMSGRRTDADGAYRTLCRLAVHDDDVFSITAHARECSMDVAQQVVTDGCYNSARTVNGTDNSSAGKSPLDKPSVQHSFFVLSDVASVAGIVGGIVGICAAVMRYRTLCAKFLARAGNKLGRWAAQLILAIAGILGLASHVAAPVSDSAAVELLAIPATDHVPTADMTDGDSAAPDEGDAFRTAETVVEESDITNE</sequence>
<evidence type="ECO:0000313" key="4">
    <source>
        <dbReference type="EMBL" id="KZW01627.1"/>
    </source>
</evidence>
<feature type="region of interest" description="Disordered" evidence="1">
    <location>
        <begin position="264"/>
        <end position="296"/>
    </location>
</feature>
<keyword evidence="3" id="KW-0732">Signal</keyword>
<evidence type="ECO:0000256" key="1">
    <source>
        <dbReference type="SAM" id="MobiDB-lite"/>
    </source>
</evidence>